<dbReference type="Gene3D" id="2.30.30.320">
    <property type="entry name" value="DUF1653-like domain"/>
    <property type="match status" value="1"/>
</dbReference>
<organism evidence="2 3">
    <name type="scientific">Acetobacter fallax</name>
    <dbReference type="NCBI Taxonomy" id="1737473"/>
    <lineage>
        <taxon>Bacteria</taxon>
        <taxon>Pseudomonadati</taxon>
        <taxon>Pseudomonadota</taxon>
        <taxon>Alphaproteobacteria</taxon>
        <taxon>Acetobacterales</taxon>
        <taxon>Acetobacteraceae</taxon>
        <taxon>Acetobacter</taxon>
    </lineage>
</organism>
<dbReference type="Pfam" id="PF07866">
    <property type="entry name" value="DUF1653"/>
    <property type="match status" value="1"/>
</dbReference>
<dbReference type="EMBL" id="WOSW01000001">
    <property type="protein sequence ID" value="NHO31298.1"/>
    <property type="molecule type" value="Genomic_DNA"/>
</dbReference>
<comment type="caution">
    <text evidence="2">The sequence shown here is derived from an EMBL/GenBank/DDBJ whole genome shotgun (WGS) entry which is preliminary data.</text>
</comment>
<evidence type="ECO:0000313" key="3">
    <source>
        <dbReference type="Proteomes" id="UP000615326"/>
    </source>
</evidence>
<dbReference type="RefSeq" id="WP_173575861.1">
    <property type="nucleotide sequence ID" value="NZ_WOSW01000001.1"/>
</dbReference>
<protein>
    <submittedName>
        <fullName evidence="2">DUF1653 domain-containing protein</fullName>
    </submittedName>
</protein>
<accession>A0ABX0K651</accession>
<keyword evidence="3" id="KW-1185">Reference proteome</keyword>
<evidence type="ECO:0000313" key="2">
    <source>
        <dbReference type="EMBL" id="NHO31298.1"/>
    </source>
</evidence>
<name>A0ABX0K651_9PROT</name>
<proteinExistence type="predicted"/>
<feature type="domain" description="DUF1653" evidence="1">
    <location>
        <begin position="10"/>
        <end position="65"/>
    </location>
</feature>
<dbReference type="InterPro" id="IPR023387">
    <property type="entry name" value="DUF1653-like_dom"/>
</dbReference>
<reference evidence="2 3" key="1">
    <citation type="journal article" date="2020" name="Int. J. Syst. Evol. Microbiol.">
        <title>Novel acetic acid bacteria from cider fermentations: Acetobacter conturbans sp. nov. and Acetobacter fallax sp. nov.</title>
        <authorList>
            <person name="Sombolestani A.S."/>
            <person name="Cleenwerck I."/>
            <person name="Cnockaert M."/>
            <person name="Borremans W."/>
            <person name="Wieme A.D."/>
            <person name="De Vuyst L."/>
            <person name="Vandamme P."/>
        </authorList>
    </citation>
    <scope>NUCLEOTIDE SEQUENCE [LARGE SCALE GENOMIC DNA]</scope>
    <source>
        <strain evidence="2 3">LMG 1637</strain>
    </source>
</reference>
<sequence length="69" mass="8176">MQPDHDVTPGLYRHYKGGLYTVITTARHSETEEWFVVYRSEAHGTLWIRPLSMWKETVNGQPRFARQQD</sequence>
<evidence type="ECO:0000259" key="1">
    <source>
        <dbReference type="Pfam" id="PF07866"/>
    </source>
</evidence>
<gene>
    <name evidence="2" type="ORF">GOB84_01750</name>
</gene>
<dbReference type="Proteomes" id="UP000615326">
    <property type="component" value="Unassembled WGS sequence"/>
</dbReference>
<dbReference type="InterPro" id="IPR037135">
    <property type="entry name" value="DUF1653-like_dom_sf"/>
</dbReference>